<dbReference type="STRING" id="1882918.BCY86_00730"/>
<dbReference type="Pfam" id="PF25893">
    <property type="entry name" value="HH_CzcB"/>
    <property type="match status" value="1"/>
</dbReference>
<dbReference type="InterPro" id="IPR058648">
    <property type="entry name" value="HH_CzcB-like"/>
</dbReference>
<dbReference type="FunFam" id="2.40.30.170:FF:000010">
    <property type="entry name" value="Efflux RND transporter periplasmic adaptor subunit"/>
    <property type="match status" value="1"/>
</dbReference>
<evidence type="ECO:0000259" key="5">
    <source>
        <dbReference type="Pfam" id="PF25973"/>
    </source>
</evidence>
<dbReference type="OrthoDB" id="9806939at2"/>
<dbReference type="EMBL" id="CP016908">
    <property type="protein sequence ID" value="APR99365.1"/>
    <property type="molecule type" value="Genomic_DNA"/>
</dbReference>
<dbReference type="InterPro" id="IPR058792">
    <property type="entry name" value="Beta-barrel_RND_2"/>
</dbReference>
<dbReference type="Gene3D" id="1.10.287.470">
    <property type="entry name" value="Helix hairpin bin"/>
    <property type="match status" value="1"/>
</dbReference>
<dbReference type="GO" id="GO:0060003">
    <property type="term" value="P:copper ion export"/>
    <property type="evidence" value="ECO:0007669"/>
    <property type="project" value="TreeGrafter"/>
</dbReference>
<evidence type="ECO:0000256" key="1">
    <source>
        <dbReference type="ARBA" id="ARBA00009477"/>
    </source>
</evidence>
<protein>
    <submittedName>
        <fullName evidence="6">Uncharacterized protein</fullName>
    </submittedName>
</protein>
<dbReference type="Pfam" id="PF25973">
    <property type="entry name" value="BSH_CzcB"/>
    <property type="match status" value="1"/>
</dbReference>
<dbReference type="PANTHER" id="PTHR30097">
    <property type="entry name" value="CATION EFFLUX SYSTEM PROTEIN CUSB"/>
    <property type="match status" value="1"/>
</dbReference>
<evidence type="ECO:0000259" key="4">
    <source>
        <dbReference type="Pfam" id="PF25954"/>
    </source>
</evidence>
<dbReference type="GO" id="GO:0046914">
    <property type="term" value="F:transition metal ion binding"/>
    <property type="evidence" value="ECO:0007669"/>
    <property type="project" value="TreeGrafter"/>
</dbReference>
<comment type="similarity">
    <text evidence="1">Belongs to the membrane fusion protein (MFP) (TC 8.A.1) family.</text>
</comment>
<accession>A0A1L6MV85</accession>
<sequence>MKRDKLYAGLVALLACCSYKSLVAPEGDKPLEGEVWLTADQVEKSHLRIEAVEERPIVKCLVAFGRIALDEQRVLKIYPPLAGRVTRIHVKLGQHVKKGDPLISIYAPDMGEVSSDLIKAKSEQLLAQKEYQRQKDLFAHHATSAQELESAEGNYQKAVVEVERAKQKMLLFQRFQLDTVTHTYLVRAPMEGDVLAKAVTLGMEVQSLYGGGDLSELLVIGSTDRVWLIADLYEQDISVVRMGDVLNAIPMALPDRQIQGRIEWISQEVDPVTHVLHVRTSFANPDRALKPEMTVRVRIQAQEKRALAIPYRALFRYQDQAIAFMQVGQTSDGRFRFRKVPVETGDFDDQWIAIRDGLAKGALVVTAGGVLLLPNL</sequence>
<dbReference type="Gene3D" id="2.40.420.20">
    <property type="match status" value="1"/>
</dbReference>
<dbReference type="AlphaFoldDB" id="A0A1L6MV85"/>
<feature type="domain" description="CusB-like beta-barrel" evidence="4">
    <location>
        <begin position="225"/>
        <end position="302"/>
    </location>
</feature>
<dbReference type="NCBIfam" id="TIGR01730">
    <property type="entry name" value="RND_mfp"/>
    <property type="match status" value="1"/>
</dbReference>
<dbReference type="Gene3D" id="2.40.30.170">
    <property type="match status" value="1"/>
</dbReference>
<dbReference type="GO" id="GO:0030288">
    <property type="term" value="C:outer membrane-bounded periplasmic space"/>
    <property type="evidence" value="ECO:0007669"/>
    <property type="project" value="TreeGrafter"/>
</dbReference>
<organism evidence="6 7">
    <name type="scientific">Pajaroellobacter abortibovis</name>
    <dbReference type="NCBI Taxonomy" id="1882918"/>
    <lineage>
        <taxon>Bacteria</taxon>
        <taxon>Pseudomonadati</taxon>
        <taxon>Myxococcota</taxon>
        <taxon>Polyangia</taxon>
        <taxon>Polyangiales</taxon>
        <taxon>Polyangiaceae</taxon>
    </lineage>
</organism>
<dbReference type="GO" id="GO:0015679">
    <property type="term" value="P:plasma membrane copper ion transport"/>
    <property type="evidence" value="ECO:0007669"/>
    <property type="project" value="TreeGrafter"/>
</dbReference>
<dbReference type="RefSeq" id="WP_075275998.1">
    <property type="nucleotide sequence ID" value="NZ_CP016908.1"/>
</dbReference>
<dbReference type="PANTHER" id="PTHR30097:SF4">
    <property type="entry name" value="SLR6042 PROTEIN"/>
    <property type="match status" value="1"/>
</dbReference>
<keyword evidence="7" id="KW-1185">Reference proteome</keyword>
<name>A0A1L6MV85_9BACT</name>
<dbReference type="GO" id="GO:0016020">
    <property type="term" value="C:membrane"/>
    <property type="evidence" value="ECO:0007669"/>
    <property type="project" value="InterPro"/>
</dbReference>
<evidence type="ECO:0000313" key="7">
    <source>
        <dbReference type="Proteomes" id="UP000185544"/>
    </source>
</evidence>
<feature type="domain" description="CzcB-like alpha-helical hairpin" evidence="3">
    <location>
        <begin position="112"/>
        <end position="169"/>
    </location>
</feature>
<feature type="domain" description="CzcB-like barrel-sandwich hybrid" evidence="5">
    <location>
        <begin position="74"/>
        <end position="206"/>
    </location>
</feature>
<evidence type="ECO:0000256" key="2">
    <source>
        <dbReference type="ARBA" id="ARBA00022448"/>
    </source>
</evidence>
<dbReference type="GO" id="GO:0022857">
    <property type="term" value="F:transmembrane transporter activity"/>
    <property type="evidence" value="ECO:0007669"/>
    <property type="project" value="InterPro"/>
</dbReference>
<evidence type="ECO:0000313" key="6">
    <source>
        <dbReference type="EMBL" id="APR99365.1"/>
    </source>
</evidence>
<dbReference type="SUPFAM" id="SSF111369">
    <property type="entry name" value="HlyD-like secretion proteins"/>
    <property type="match status" value="1"/>
</dbReference>
<gene>
    <name evidence="6" type="ORF">BCY86_00730</name>
</gene>
<dbReference type="InterPro" id="IPR006143">
    <property type="entry name" value="RND_pump_MFP"/>
</dbReference>
<dbReference type="Gene3D" id="2.40.50.100">
    <property type="match status" value="1"/>
</dbReference>
<evidence type="ECO:0000259" key="3">
    <source>
        <dbReference type="Pfam" id="PF25893"/>
    </source>
</evidence>
<reference evidence="6 7" key="1">
    <citation type="submission" date="2016-08" db="EMBL/GenBank/DDBJ databases">
        <title>Identification and validation of antigenic proteins from Pajaroellobacter abortibovis using de-novo genome sequence assembly and reverse vaccinology.</title>
        <authorList>
            <person name="Welly B.T."/>
            <person name="Miller M.R."/>
            <person name="Stott J.L."/>
            <person name="Blanchard M.T."/>
            <person name="Islas-Trejo A.D."/>
            <person name="O'Rourke S.M."/>
            <person name="Young A.E."/>
            <person name="Medrano J.F."/>
            <person name="Van Eenennaam A.L."/>
        </authorList>
    </citation>
    <scope>NUCLEOTIDE SEQUENCE [LARGE SCALE GENOMIC DNA]</scope>
    <source>
        <strain evidence="6 7">BTF92-0548A/99-0131</strain>
    </source>
</reference>
<dbReference type="KEGG" id="pabo:BCY86_00730"/>
<dbReference type="InterPro" id="IPR051909">
    <property type="entry name" value="MFP_Cation_Efflux"/>
</dbReference>
<dbReference type="Proteomes" id="UP000185544">
    <property type="component" value="Chromosome"/>
</dbReference>
<dbReference type="InterPro" id="IPR058647">
    <property type="entry name" value="BSH_CzcB-like"/>
</dbReference>
<dbReference type="Pfam" id="PF25954">
    <property type="entry name" value="Beta-barrel_RND_2"/>
    <property type="match status" value="1"/>
</dbReference>
<proteinExistence type="inferred from homology"/>
<keyword evidence="2" id="KW-0813">Transport</keyword>
<dbReference type="PROSITE" id="PS51257">
    <property type="entry name" value="PROKAR_LIPOPROTEIN"/>
    <property type="match status" value="1"/>
</dbReference>